<proteinExistence type="predicted"/>
<accession>A0ABQ8U694</accession>
<evidence type="ECO:0000313" key="2">
    <source>
        <dbReference type="EMBL" id="KAJ4454871.1"/>
    </source>
</evidence>
<reference evidence="2" key="1">
    <citation type="journal article" date="2022" name="bioRxiv">
        <title>Genomics of Preaxostyla Flagellates Illuminates Evolutionary Transitions and the Path Towards Mitochondrial Loss.</title>
        <authorList>
            <person name="Novak L.V.F."/>
            <person name="Treitli S.C."/>
            <person name="Pyrih J."/>
            <person name="Halakuc P."/>
            <person name="Pipaliya S.V."/>
            <person name="Vacek V."/>
            <person name="Brzon O."/>
            <person name="Soukal P."/>
            <person name="Eme L."/>
            <person name="Dacks J.B."/>
            <person name="Karnkowska A."/>
            <person name="Elias M."/>
            <person name="Hampl V."/>
        </authorList>
    </citation>
    <scope>NUCLEOTIDE SEQUENCE</scope>
    <source>
        <strain evidence="2">RCP-MX</strain>
    </source>
</reference>
<evidence type="ECO:0000256" key="1">
    <source>
        <dbReference type="SAM" id="MobiDB-lite"/>
    </source>
</evidence>
<name>A0ABQ8U694_9EUKA</name>
<organism evidence="2 3">
    <name type="scientific">Paratrimastix pyriformis</name>
    <dbReference type="NCBI Taxonomy" id="342808"/>
    <lineage>
        <taxon>Eukaryota</taxon>
        <taxon>Metamonada</taxon>
        <taxon>Preaxostyla</taxon>
        <taxon>Paratrimastigidae</taxon>
        <taxon>Paratrimastix</taxon>
    </lineage>
</organism>
<dbReference type="Proteomes" id="UP001141327">
    <property type="component" value="Unassembled WGS sequence"/>
</dbReference>
<feature type="region of interest" description="Disordered" evidence="1">
    <location>
        <begin position="64"/>
        <end position="89"/>
    </location>
</feature>
<dbReference type="EMBL" id="JAPMOS010000130">
    <property type="protein sequence ID" value="KAJ4454871.1"/>
    <property type="molecule type" value="Genomic_DNA"/>
</dbReference>
<protein>
    <submittedName>
        <fullName evidence="2">Uncharacterized protein</fullName>
    </submittedName>
</protein>
<keyword evidence="3" id="KW-1185">Reference proteome</keyword>
<gene>
    <name evidence="2" type="ORF">PAPYR_10322</name>
</gene>
<comment type="caution">
    <text evidence="2">The sequence shown here is derived from an EMBL/GenBank/DDBJ whole genome shotgun (WGS) entry which is preliminary data.</text>
</comment>
<sequence length="105" mass="11555">MVFFIVACYPVKDETAGRFKQARPKSLHATHSNVSLAWCLNSLVTDCAAVLVVVPYDPLNQQVSPAQEPLRRGTTRGPDGVPPAGANSERCFVRSRGFERQLPQM</sequence>
<evidence type="ECO:0000313" key="3">
    <source>
        <dbReference type="Proteomes" id="UP001141327"/>
    </source>
</evidence>